<dbReference type="InParanoid" id="A0A545APW9"/>
<dbReference type="InterPro" id="IPR000157">
    <property type="entry name" value="TIR_dom"/>
</dbReference>
<accession>A0A545APW9</accession>
<feature type="domain" description="TIR" evidence="1">
    <location>
        <begin position="5"/>
        <end position="130"/>
    </location>
</feature>
<gene>
    <name evidence="2" type="ORF">FL583_22185</name>
</gene>
<dbReference type="InterPro" id="IPR035897">
    <property type="entry name" value="Toll_tir_struct_dom_sf"/>
</dbReference>
<dbReference type="EMBL" id="VIRS01000016">
    <property type="protein sequence ID" value="TQS42775.1"/>
    <property type="molecule type" value="Genomic_DNA"/>
</dbReference>
<keyword evidence="2" id="KW-0675">Receptor</keyword>
<protein>
    <submittedName>
        <fullName evidence="2">Toll/interleukin-1 receptor domain-containing protein</fullName>
    </submittedName>
</protein>
<dbReference type="SMART" id="SM00255">
    <property type="entry name" value="TIR"/>
    <property type="match status" value="1"/>
</dbReference>
<reference evidence="2 3" key="1">
    <citation type="submission" date="2019-07" db="EMBL/GenBank/DDBJ databases">
        <title>Cryptosporangium phraense sp. nov., isolated from plant litter.</title>
        <authorList>
            <person name="Suriyachadkun C."/>
        </authorList>
    </citation>
    <scope>NUCLEOTIDE SEQUENCE [LARGE SCALE GENOMIC DNA]</scope>
    <source>
        <strain evidence="2 3">A-T 5661</strain>
    </source>
</reference>
<name>A0A545APW9_9ACTN</name>
<sequence>MVTDYIASVFLSYSHADKGLAIALRDGLSKHGCRVWIDEGELKIGDSLIRRIGEALDQVDFVVALISEASVSSEWCQKEIALAMTGEVNKEGVTVLPLRIDETKMPESLKDKLYLSIDQSDITVAVDTLMHDIRRYINPAPALPPRRRANGPTLSVPIVDTAPQEPIKLTGIDSSGITEPSNDGTRGSALYSVPFTLSRTPDADWSRMLVGNWDRPPKWTTMHRPGIARVSGARIILDGTTMDEVERYHLTTLKLAVDETNKTYVAMKSHARAATERREQESRDHRSSVQNVLDRLDFD</sequence>
<dbReference type="GO" id="GO:0007165">
    <property type="term" value="P:signal transduction"/>
    <property type="evidence" value="ECO:0007669"/>
    <property type="project" value="InterPro"/>
</dbReference>
<comment type="caution">
    <text evidence="2">The sequence shown here is derived from an EMBL/GenBank/DDBJ whole genome shotgun (WGS) entry which is preliminary data.</text>
</comment>
<keyword evidence="3" id="KW-1185">Reference proteome</keyword>
<dbReference type="AlphaFoldDB" id="A0A545APW9"/>
<dbReference type="SUPFAM" id="SSF52200">
    <property type="entry name" value="Toll/Interleukin receptor TIR domain"/>
    <property type="match status" value="1"/>
</dbReference>
<dbReference type="Proteomes" id="UP000317982">
    <property type="component" value="Unassembled WGS sequence"/>
</dbReference>
<dbReference type="PROSITE" id="PS50104">
    <property type="entry name" value="TIR"/>
    <property type="match status" value="1"/>
</dbReference>
<evidence type="ECO:0000259" key="1">
    <source>
        <dbReference type="PROSITE" id="PS50104"/>
    </source>
</evidence>
<dbReference type="Pfam" id="PF13676">
    <property type="entry name" value="TIR_2"/>
    <property type="match status" value="1"/>
</dbReference>
<evidence type="ECO:0000313" key="2">
    <source>
        <dbReference type="EMBL" id="TQS42775.1"/>
    </source>
</evidence>
<proteinExistence type="predicted"/>
<dbReference type="OrthoDB" id="5149141at2"/>
<evidence type="ECO:0000313" key="3">
    <source>
        <dbReference type="Proteomes" id="UP000317982"/>
    </source>
</evidence>
<organism evidence="2 3">
    <name type="scientific">Cryptosporangium phraense</name>
    <dbReference type="NCBI Taxonomy" id="2593070"/>
    <lineage>
        <taxon>Bacteria</taxon>
        <taxon>Bacillati</taxon>
        <taxon>Actinomycetota</taxon>
        <taxon>Actinomycetes</taxon>
        <taxon>Cryptosporangiales</taxon>
        <taxon>Cryptosporangiaceae</taxon>
        <taxon>Cryptosporangium</taxon>
    </lineage>
</organism>
<dbReference type="Gene3D" id="3.40.50.10140">
    <property type="entry name" value="Toll/interleukin-1 receptor homology (TIR) domain"/>
    <property type="match status" value="1"/>
</dbReference>